<gene>
    <name evidence="1" type="ORF">ElyMa_004852400</name>
</gene>
<protein>
    <submittedName>
        <fullName evidence="1">Uncharacterized protein</fullName>
    </submittedName>
</protein>
<dbReference type="AlphaFoldDB" id="A0AAV4IUF2"/>
<keyword evidence="2" id="KW-1185">Reference proteome</keyword>
<evidence type="ECO:0000313" key="2">
    <source>
        <dbReference type="Proteomes" id="UP000762676"/>
    </source>
</evidence>
<dbReference type="Proteomes" id="UP000762676">
    <property type="component" value="Unassembled WGS sequence"/>
</dbReference>
<dbReference type="EMBL" id="BMAT01009698">
    <property type="protein sequence ID" value="GFS12156.1"/>
    <property type="molecule type" value="Genomic_DNA"/>
</dbReference>
<dbReference type="PANTHER" id="PTHR33480">
    <property type="entry name" value="SET DOMAIN-CONTAINING PROTEIN-RELATED"/>
    <property type="match status" value="1"/>
</dbReference>
<comment type="caution">
    <text evidence="1">The sequence shown here is derived from an EMBL/GenBank/DDBJ whole genome shotgun (WGS) entry which is preliminary data.</text>
</comment>
<sequence length="121" mass="13746">MGALFNTRNAVGIPEKNTYFFASKSVDGYLNSWQALRAVVESAGIENPESISSTRLRKYIATVCQLFDLKEVEMEWLANHMGHELNIHSDFYRLHESTVEIAKVSRMLMTIDAGQARRYTG</sequence>
<evidence type="ECO:0000313" key="1">
    <source>
        <dbReference type="EMBL" id="GFS12156.1"/>
    </source>
</evidence>
<dbReference type="PANTHER" id="PTHR33480:SF1">
    <property type="entry name" value="TYR RECOMBINASE DOMAIN-CONTAINING PROTEIN"/>
    <property type="match status" value="1"/>
</dbReference>
<accession>A0AAV4IUF2</accession>
<proteinExistence type="predicted"/>
<reference evidence="1 2" key="1">
    <citation type="journal article" date="2021" name="Elife">
        <title>Chloroplast acquisition without the gene transfer in kleptoplastic sea slugs, Plakobranchus ocellatus.</title>
        <authorList>
            <person name="Maeda T."/>
            <person name="Takahashi S."/>
            <person name="Yoshida T."/>
            <person name="Shimamura S."/>
            <person name="Takaki Y."/>
            <person name="Nagai Y."/>
            <person name="Toyoda A."/>
            <person name="Suzuki Y."/>
            <person name="Arimoto A."/>
            <person name="Ishii H."/>
            <person name="Satoh N."/>
            <person name="Nishiyama T."/>
            <person name="Hasebe M."/>
            <person name="Maruyama T."/>
            <person name="Minagawa J."/>
            <person name="Obokata J."/>
            <person name="Shigenobu S."/>
        </authorList>
    </citation>
    <scope>NUCLEOTIDE SEQUENCE [LARGE SCALE GENOMIC DNA]</scope>
</reference>
<name>A0AAV4IUF2_9GAST</name>
<organism evidence="1 2">
    <name type="scientific">Elysia marginata</name>
    <dbReference type="NCBI Taxonomy" id="1093978"/>
    <lineage>
        <taxon>Eukaryota</taxon>
        <taxon>Metazoa</taxon>
        <taxon>Spiralia</taxon>
        <taxon>Lophotrochozoa</taxon>
        <taxon>Mollusca</taxon>
        <taxon>Gastropoda</taxon>
        <taxon>Heterobranchia</taxon>
        <taxon>Euthyneura</taxon>
        <taxon>Panpulmonata</taxon>
        <taxon>Sacoglossa</taxon>
        <taxon>Placobranchoidea</taxon>
        <taxon>Plakobranchidae</taxon>
        <taxon>Elysia</taxon>
    </lineage>
</organism>